<evidence type="ECO:0000313" key="2">
    <source>
        <dbReference type="Proteomes" id="UP000001064"/>
    </source>
</evidence>
<dbReference type="InParanoid" id="F1A2H9"/>
<keyword evidence="2" id="KW-1185">Reference proteome</keyword>
<dbReference type="EMBL" id="GL871412">
    <property type="protein sequence ID" value="EGC29600.1"/>
    <property type="molecule type" value="Genomic_DNA"/>
</dbReference>
<dbReference type="VEuPathDB" id="AmoebaDB:DICPUDRAFT_84389"/>
<gene>
    <name evidence="1" type="ORF">DICPUDRAFT_84389</name>
</gene>
<dbReference type="RefSeq" id="XP_003293868.1">
    <property type="nucleotide sequence ID" value="XM_003293820.1"/>
</dbReference>
<accession>F1A2H9</accession>
<dbReference type="GeneID" id="10505191"/>
<proteinExistence type="predicted"/>
<dbReference type="KEGG" id="dpp:DICPUDRAFT_84389"/>
<organism evidence="1 2">
    <name type="scientific">Dictyostelium purpureum</name>
    <name type="common">Slime mold</name>
    <dbReference type="NCBI Taxonomy" id="5786"/>
    <lineage>
        <taxon>Eukaryota</taxon>
        <taxon>Amoebozoa</taxon>
        <taxon>Evosea</taxon>
        <taxon>Eumycetozoa</taxon>
        <taxon>Dictyostelia</taxon>
        <taxon>Dictyosteliales</taxon>
        <taxon>Dictyosteliaceae</taxon>
        <taxon>Dictyostelium</taxon>
    </lineage>
</organism>
<evidence type="ECO:0000313" key="1">
    <source>
        <dbReference type="EMBL" id="EGC29600.1"/>
    </source>
</evidence>
<dbReference type="AlphaFoldDB" id="F1A2H9"/>
<dbReference type="Proteomes" id="UP000001064">
    <property type="component" value="Unassembled WGS sequence"/>
</dbReference>
<sequence length="114" mass="12906">MPQYTGYDLIEDDEKDQLILNNFLNPGESTKNYTSILRDTIVRIQNDSDTEDGYLLVKGFNKNFKKIIKPSSLLEFRISGTLKTDKFVNIGNTRLIITTDSAKDAPVLNSCKVN</sequence>
<protein>
    <submittedName>
        <fullName evidence="1">Uncharacterized protein</fullName>
    </submittedName>
</protein>
<name>F1A2H9_DICPU</name>
<reference evidence="2" key="1">
    <citation type="journal article" date="2011" name="Genome Biol.">
        <title>Comparative genomics of the social amoebae Dictyostelium discoideum and Dictyostelium purpureum.</title>
        <authorList>
            <consortium name="US DOE Joint Genome Institute (JGI-PGF)"/>
            <person name="Sucgang R."/>
            <person name="Kuo A."/>
            <person name="Tian X."/>
            <person name="Salerno W."/>
            <person name="Parikh A."/>
            <person name="Feasley C.L."/>
            <person name="Dalin E."/>
            <person name="Tu H."/>
            <person name="Huang E."/>
            <person name="Barry K."/>
            <person name="Lindquist E."/>
            <person name="Shapiro H."/>
            <person name="Bruce D."/>
            <person name="Schmutz J."/>
            <person name="Salamov A."/>
            <person name="Fey P."/>
            <person name="Gaudet P."/>
            <person name="Anjard C."/>
            <person name="Babu M.M."/>
            <person name="Basu S."/>
            <person name="Bushmanova Y."/>
            <person name="van der Wel H."/>
            <person name="Katoh-Kurasawa M."/>
            <person name="Dinh C."/>
            <person name="Coutinho P.M."/>
            <person name="Saito T."/>
            <person name="Elias M."/>
            <person name="Schaap P."/>
            <person name="Kay R.R."/>
            <person name="Henrissat B."/>
            <person name="Eichinger L."/>
            <person name="Rivero F."/>
            <person name="Putnam N.H."/>
            <person name="West C.M."/>
            <person name="Loomis W.F."/>
            <person name="Chisholm R.L."/>
            <person name="Shaulsky G."/>
            <person name="Strassmann J.E."/>
            <person name="Queller D.C."/>
            <person name="Kuspa A."/>
            <person name="Grigoriev I.V."/>
        </authorList>
    </citation>
    <scope>NUCLEOTIDE SEQUENCE [LARGE SCALE GENOMIC DNA]</scope>
    <source>
        <strain evidence="2">QSDP1</strain>
    </source>
</reference>